<feature type="domain" description="Exonuclease" evidence="3">
    <location>
        <begin position="44"/>
        <end position="211"/>
    </location>
</feature>
<dbReference type="RefSeq" id="WP_208148727.1">
    <property type="nucleotide sequence ID" value="NZ_JAGETV010000008.1"/>
</dbReference>
<keyword evidence="1" id="KW-0540">Nuclease</keyword>
<dbReference type="GO" id="GO:0004527">
    <property type="term" value="F:exonuclease activity"/>
    <property type="evidence" value="ECO:0007669"/>
    <property type="project" value="UniProtKB-KW"/>
</dbReference>
<dbReference type="Proteomes" id="UP000664835">
    <property type="component" value="Unassembled WGS sequence"/>
</dbReference>
<reference evidence="4 5" key="1">
    <citation type="submission" date="2021-03" db="EMBL/GenBank/DDBJ databases">
        <title>Thiomicrorhabdus sp.nov.,novel sulfur-oxidizing bacteria isolated from coastal sediment.</title>
        <authorList>
            <person name="Liu X."/>
        </authorList>
    </citation>
    <scope>NUCLEOTIDE SEQUENCE [LARGE SCALE GENOMIC DNA]</scope>
    <source>
        <strain evidence="4 5">6S2-11</strain>
    </source>
</reference>
<sequence length="295" mass="33516">MSETNPALAQCAQMLNQSDDYQVLRKLKATEQFNPAQPHDGFHHVCVIDTETTGLNTAECEIIELGYQIIEFDSQGHFYRVVKAKNFLNEPEGEITPEVTKVTGLTMDDVKGQQIPWDQVVDDIQNVQLCVAHNAGFDRPVLERYQDVFVNKIWGCSVVQIDWDKLADVGSKSQEFLCWKVGQFFYGAHRALDDVQALSELLSQPVGEAKMPAFHYLLKKIRIAKSLIQATGAPFEIKDQLRSRGYRWDASQRVWKKLIDDDQLSAEQAWLNENNTPNPTVIKLKATDTFSIRAQ</sequence>
<dbReference type="InterPro" id="IPR012337">
    <property type="entry name" value="RNaseH-like_sf"/>
</dbReference>
<evidence type="ECO:0000313" key="4">
    <source>
        <dbReference type="EMBL" id="MBO1927189.1"/>
    </source>
</evidence>
<keyword evidence="2 4" id="KW-0269">Exonuclease</keyword>
<dbReference type="PANTHER" id="PTHR30231">
    <property type="entry name" value="DNA POLYMERASE III SUBUNIT EPSILON"/>
    <property type="match status" value="1"/>
</dbReference>
<comment type="caution">
    <text evidence="4">The sequence shown here is derived from an EMBL/GenBank/DDBJ whole genome shotgun (WGS) entry which is preliminary data.</text>
</comment>
<evidence type="ECO:0000259" key="3">
    <source>
        <dbReference type="SMART" id="SM00479"/>
    </source>
</evidence>
<proteinExistence type="predicted"/>
<gene>
    <name evidence="4" type="ORF">J3998_06325</name>
</gene>
<dbReference type="SMART" id="SM00479">
    <property type="entry name" value="EXOIII"/>
    <property type="match status" value="1"/>
</dbReference>
<keyword evidence="2 4" id="KW-0378">Hydrolase</keyword>
<name>A0ABS3Q5D2_9GAMM</name>
<dbReference type="EMBL" id="JAGETV010000008">
    <property type="protein sequence ID" value="MBO1927189.1"/>
    <property type="molecule type" value="Genomic_DNA"/>
</dbReference>
<accession>A0ABS3Q5D2</accession>
<dbReference type="InterPro" id="IPR036397">
    <property type="entry name" value="RNaseH_sf"/>
</dbReference>
<evidence type="ECO:0000256" key="2">
    <source>
        <dbReference type="ARBA" id="ARBA00022839"/>
    </source>
</evidence>
<dbReference type="CDD" id="cd06127">
    <property type="entry name" value="DEDDh"/>
    <property type="match status" value="1"/>
</dbReference>
<keyword evidence="5" id="KW-1185">Reference proteome</keyword>
<dbReference type="SUPFAM" id="SSF53098">
    <property type="entry name" value="Ribonuclease H-like"/>
    <property type="match status" value="1"/>
</dbReference>
<evidence type="ECO:0000313" key="5">
    <source>
        <dbReference type="Proteomes" id="UP000664835"/>
    </source>
</evidence>
<dbReference type="InterPro" id="IPR013520">
    <property type="entry name" value="Ribonucl_H"/>
</dbReference>
<dbReference type="Gene3D" id="3.30.420.10">
    <property type="entry name" value="Ribonuclease H-like superfamily/Ribonuclease H"/>
    <property type="match status" value="1"/>
</dbReference>
<dbReference type="Pfam" id="PF00929">
    <property type="entry name" value="RNase_T"/>
    <property type="match status" value="1"/>
</dbReference>
<dbReference type="PANTHER" id="PTHR30231:SF37">
    <property type="entry name" value="EXODEOXYRIBONUCLEASE 10"/>
    <property type="match status" value="1"/>
</dbReference>
<organism evidence="4 5">
    <name type="scientific">Thiomicrorhabdus marina</name>
    <dbReference type="NCBI Taxonomy" id="2818442"/>
    <lineage>
        <taxon>Bacteria</taxon>
        <taxon>Pseudomonadati</taxon>
        <taxon>Pseudomonadota</taxon>
        <taxon>Gammaproteobacteria</taxon>
        <taxon>Thiotrichales</taxon>
        <taxon>Piscirickettsiaceae</taxon>
        <taxon>Thiomicrorhabdus</taxon>
    </lineage>
</organism>
<protein>
    <submittedName>
        <fullName evidence="4">3'-5' exonuclease</fullName>
    </submittedName>
</protein>
<evidence type="ECO:0000256" key="1">
    <source>
        <dbReference type="ARBA" id="ARBA00022722"/>
    </source>
</evidence>
<dbReference type="NCBIfam" id="NF006615">
    <property type="entry name" value="PRK09182.1"/>
    <property type="match status" value="1"/>
</dbReference>